<dbReference type="InterPro" id="IPR005123">
    <property type="entry name" value="Oxoglu/Fe-dep_dioxygenase_dom"/>
</dbReference>
<dbReference type="GO" id="GO:0005506">
    <property type="term" value="F:iron ion binding"/>
    <property type="evidence" value="ECO:0007669"/>
    <property type="project" value="InterPro"/>
</dbReference>
<dbReference type="GO" id="GO:0031418">
    <property type="term" value="F:L-ascorbic acid binding"/>
    <property type="evidence" value="ECO:0007669"/>
    <property type="project" value="InterPro"/>
</dbReference>
<evidence type="ECO:0000256" key="4">
    <source>
        <dbReference type="ARBA" id="ARBA00023002"/>
    </source>
</evidence>
<organism evidence="7">
    <name type="scientific">marine metagenome</name>
    <dbReference type="NCBI Taxonomy" id="408172"/>
    <lineage>
        <taxon>unclassified sequences</taxon>
        <taxon>metagenomes</taxon>
        <taxon>ecological metagenomes</taxon>
    </lineage>
</organism>
<evidence type="ECO:0000256" key="3">
    <source>
        <dbReference type="ARBA" id="ARBA00022964"/>
    </source>
</evidence>
<dbReference type="Pfam" id="PF13640">
    <property type="entry name" value="2OG-FeII_Oxy_3"/>
    <property type="match status" value="1"/>
</dbReference>
<dbReference type="SMART" id="SM00702">
    <property type="entry name" value="P4Hc"/>
    <property type="match status" value="1"/>
</dbReference>
<evidence type="ECO:0000259" key="6">
    <source>
        <dbReference type="PROSITE" id="PS51471"/>
    </source>
</evidence>
<feature type="domain" description="Fe2OG dioxygenase" evidence="6">
    <location>
        <begin position="72"/>
        <end position="156"/>
    </location>
</feature>
<dbReference type="GO" id="GO:0051213">
    <property type="term" value="F:dioxygenase activity"/>
    <property type="evidence" value="ECO:0007669"/>
    <property type="project" value="UniProtKB-KW"/>
</dbReference>
<proteinExistence type="predicted"/>
<dbReference type="InterPro" id="IPR044862">
    <property type="entry name" value="Pro_4_hyd_alph_FE2OG_OXY"/>
</dbReference>
<evidence type="ECO:0000256" key="1">
    <source>
        <dbReference type="ARBA" id="ARBA00001961"/>
    </source>
</evidence>
<dbReference type="PROSITE" id="PS51471">
    <property type="entry name" value="FE2OG_OXY"/>
    <property type="match status" value="1"/>
</dbReference>
<dbReference type="AlphaFoldDB" id="A0A381Z2R2"/>
<protein>
    <recommendedName>
        <fullName evidence="6">Fe2OG dioxygenase domain-containing protein</fullName>
    </recommendedName>
</protein>
<dbReference type="Gene3D" id="2.60.120.620">
    <property type="entry name" value="q2cbj1_9rhob like domain"/>
    <property type="match status" value="1"/>
</dbReference>
<keyword evidence="5" id="KW-0408">Iron</keyword>
<evidence type="ECO:0000313" key="7">
    <source>
        <dbReference type="EMBL" id="SVA83568.1"/>
    </source>
</evidence>
<keyword evidence="4" id="KW-0560">Oxidoreductase</keyword>
<keyword evidence="2" id="KW-0479">Metal-binding</keyword>
<dbReference type="InterPro" id="IPR006620">
    <property type="entry name" value="Pro_4_hyd_alph"/>
</dbReference>
<dbReference type="EMBL" id="UINC01019743">
    <property type="protein sequence ID" value="SVA83568.1"/>
    <property type="molecule type" value="Genomic_DNA"/>
</dbReference>
<keyword evidence="3" id="KW-0223">Dioxygenase</keyword>
<comment type="cofactor">
    <cofactor evidence="1">
        <name>L-ascorbate</name>
        <dbReference type="ChEBI" id="CHEBI:38290"/>
    </cofactor>
</comment>
<name>A0A381Z2R2_9ZZZZ</name>
<sequence length="168" mass="19898">MTFEPKIRREFLDEETCFNIILKNYQYVRAAPVNDRGIVKELRNSSWYNYKEEELISKLYEISDKDELIGLESNLALQFSEYKVGQCFHWHNDKSKIRSHIILLNNDFTGGELEFEGLNDLKLNIGDCITYDSNINHRVKKVISGARYSLVAWAYDDDKIWQTDERFK</sequence>
<accession>A0A381Z2R2</accession>
<gene>
    <name evidence="7" type="ORF">METZ01_LOCUS136422</name>
</gene>
<evidence type="ECO:0000256" key="2">
    <source>
        <dbReference type="ARBA" id="ARBA00022723"/>
    </source>
</evidence>
<evidence type="ECO:0000256" key="5">
    <source>
        <dbReference type="ARBA" id="ARBA00023004"/>
    </source>
</evidence>
<reference evidence="7" key="1">
    <citation type="submission" date="2018-05" db="EMBL/GenBank/DDBJ databases">
        <authorList>
            <person name="Lanie J.A."/>
            <person name="Ng W.-L."/>
            <person name="Kazmierczak K.M."/>
            <person name="Andrzejewski T.M."/>
            <person name="Davidsen T.M."/>
            <person name="Wayne K.J."/>
            <person name="Tettelin H."/>
            <person name="Glass J.I."/>
            <person name="Rusch D."/>
            <person name="Podicherti R."/>
            <person name="Tsui H.-C.T."/>
            <person name="Winkler M.E."/>
        </authorList>
    </citation>
    <scope>NUCLEOTIDE SEQUENCE</scope>
</reference>
<dbReference type="GO" id="GO:0016705">
    <property type="term" value="F:oxidoreductase activity, acting on paired donors, with incorporation or reduction of molecular oxygen"/>
    <property type="evidence" value="ECO:0007669"/>
    <property type="project" value="InterPro"/>
</dbReference>